<feature type="compositionally biased region" description="Low complexity" evidence="1">
    <location>
        <begin position="239"/>
        <end position="255"/>
    </location>
</feature>
<feature type="region of interest" description="Disordered" evidence="1">
    <location>
        <begin position="217"/>
        <end position="265"/>
    </location>
</feature>
<name>J4U8I2_TRIAS</name>
<feature type="compositionally biased region" description="Polar residues" evidence="1">
    <location>
        <begin position="317"/>
        <end position="331"/>
    </location>
</feature>
<feature type="region of interest" description="Disordered" evidence="1">
    <location>
        <begin position="1"/>
        <end position="184"/>
    </location>
</feature>
<dbReference type="Proteomes" id="UP000002748">
    <property type="component" value="Unassembled WGS sequence"/>
</dbReference>
<feature type="compositionally biased region" description="Low complexity" evidence="1">
    <location>
        <begin position="147"/>
        <end position="171"/>
    </location>
</feature>
<dbReference type="HOGENOM" id="CLU_652447_0_0_1"/>
<dbReference type="KEGG" id="tasa:A1Q1_04478"/>
<organism evidence="2 3">
    <name type="scientific">Trichosporon asahii var. asahii (strain ATCC 90039 / CBS 2479 / JCM 2466 / KCTC 7840 / NBRC 103889/ NCYC 2677 / UAMH 7654)</name>
    <name type="common">Yeast</name>
    <dbReference type="NCBI Taxonomy" id="1186058"/>
    <lineage>
        <taxon>Eukaryota</taxon>
        <taxon>Fungi</taxon>
        <taxon>Dikarya</taxon>
        <taxon>Basidiomycota</taxon>
        <taxon>Agaricomycotina</taxon>
        <taxon>Tremellomycetes</taxon>
        <taxon>Trichosporonales</taxon>
        <taxon>Trichosporonaceae</taxon>
        <taxon>Trichosporon</taxon>
    </lineage>
</organism>
<feature type="compositionally biased region" description="Polar residues" evidence="1">
    <location>
        <begin position="131"/>
        <end position="146"/>
    </location>
</feature>
<gene>
    <name evidence="2" type="ORF">A1Q1_04478</name>
</gene>
<dbReference type="VEuPathDB" id="FungiDB:A1Q1_04478"/>
<dbReference type="GeneID" id="25987991"/>
<feature type="region of interest" description="Disordered" evidence="1">
    <location>
        <begin position="374"/>
        <end position="421"/>
    </location>
</feature>
<sequence>MVRLDHKSYLSPPGSQPSSQPPSQPSSSSSHSDHAHYSIVEDYSGSERTRPDQFVPPRQPPALSSFEGPKQFVSPASTVISAPPPRSSSYSRLDQLPGQQSLSQAGMQAMGSAGSPGRQPIKNPPLHINTARAQRSMSPTYQNQRRSTSPLGPGVPLPGSTSSSSLHAFSSATPVPSYPPMSPSGPVHAAHMISPGPSSIATPVRAVAPPSRVNPMVGASPPAIPPAAPAQPPSFGQVADDAGPATPAGPASSTGHASSGPASPAVGLAVSGPAIPAMLAQAPARSTSLDPRAGPATPISPMIQTPSGAMQFPFSALSPNPSPKQTFSPLPSESHEMEEYFDALSVDQIIRDAPQVQNVEPQYAPDVQGLTASVHGYISPLPSPSPERPERLPYLSGLSASSERLPYLSPEGGSPTRHSQQ</sequence>
<comment type="caution">
    <text evidence="2">The sequence shown here is derived from an EMBL/GenBank/DDBJ whole genome shotgun (WGS) entry which is preliminary data.</text>
</comment>
<proteinExistence type="predicted"/>
<dbReference type="EMBL" id="ALBS01000276">
    <property type="protein sequence ID" value="EJT46800.1"/>
    <property type="molecule type" value="Genomic_DNA"/>
</dbReference>
<feature type="compositionally biased region" description="Pro residues" evidence="1">
    <location>
        <begin position="222"/>
        <end position="232"/>
    </location>
</feature>
<feature type="compositionally biased region" description="Polar residues" evidence="1">
    <location>
        <begin position="97"/>
        <end position="106"/>
    </location>
</feature>
<evidence type="ECO:0000313" key="3">
    <source>
        <dbReference type="Proteomes" id="UP000002748"/>
    </source>
</evidence>
<evidence type="ECO:0000256" key="1">
    <source>
        <dbReference type="SAM" id="MobiDB-lite"/>
    </source>
</evidence>
<dbReference type="AlphaFoldDB" id="J4U8I2"/>
<reference evidence="2 3" key="1">
    <citation type="journal article" date="2012" name="Eukaryot. Cell">
        <title>Draft genome sequence of CBS 2479, the standard type strain of Trichosporon asahii.</title>
        <authorList>
            <person name="Yang R.Y."/>
            <person name="Li H.T."/>
            <person name="Zhu H."/>
            <person name="Zhou G.P."/>
            <person name="Wang M."/>
            <person name="Wang L."/>
        </authorList>
    </citation>
    <scope>NUCLEOTIDE SEQUENCE [LARGE SCALE GENOMIC DNA]</scope>
    <source>
        <strain evidence="3">ATCC 90039 / CBS 2479 / JCM 2466 / KCTC 7840 / NCYC 2677 / UAMH 7654</strain>
    </source>
</reference>
<evidence type="ECO:0000313" key="2">
    <source>
        <dbReference type="EMBL" id="EJT46800.1"/>
    </source>
</evidence>
<feature type="region of interest" description="Disordered" evidence="1">
    <location>
        <begin position="283"/>
        <end position="334"/>
    </location>
</feature>
<protein>
    <submittedName>
        <fullName evidence="2">Uncharacterized protein</fullName>
    </submittedName>
</protein>
<dbReference type="RefSeq" id="XP_014178319.1">
    <property type="nucleotide sequence ID" value="XM_014322844.1"/>
</dbReference>
<accession>J4U8I2</accession>